<keyword evidence="3" id="KW-0240">DNA-directed RNA polymerase</keyword>
<protein>
    <submittedName>
        <fullName evidence="6">Uncharacterized protein</fullName>
    </submittedName>
</protein>
<evidence type="ECO:0000313" key="7">
    <source>
        <dbReference type="Proteomes" id="UP001162483"/>
    </source>
</evidence>
<proteinExistence type="inferred from homology"/>
<evidence type="ECO:0000256" key="5">
    <source>
        <dbReference type="ARBA" id="ARBA00023242"/>
    </source>
</evidence>
<dbReference type="PANTHER" id="PTHR14440">
    <property type="entry name" value="DNA-DIRECTED RNA POLYMERASE I SUBUNIT RPA49"/>
    <property type="match status" value="1"/>
</dbReference>
<dbReference type="EMBL" id="CATNWA010000213">
    <property type="protein sequence ID" value="CAI9534564.1"/>
    <property type="molecule type" value="Genomic_DNA"/>
</dbReference>
<comment type="similarity">
    <text evidence="2">Belongs to the eukaryotic RPA49/POLR1E RNA polymerase subunit family.</text>
</comment>
<gene>
    <name evidence="6" type="ORF">SPARVUS_LOCUS655929</name>
</gene>
<evidence type="ECO:0000256" key="3">
    <source>
        <dbReference type="ARBA" id="ARBA00022478"/>
    </source>
</evidence>
<dbReference type="Proteomes" id="UP001162483">
    <property type="component" value="Unassembled WGS sequence"/>
</dbReference>
<comment type="subcellular location">
    <subcellularLocation>
        <location evidence="1">Nucleus</location>
        <location evidence="1">Nucleolus</location>
    </subcellularLocation>
</comment>
<name>A0ABN9AF10_9NEOB</name>
<accession>A0ABN9AF10</accession>
<evidence type="ECO:0000256" key="1">
    <source>
        <dbReference type="ARBA" id="ARBA00004604"/>
    </source>
</evidence>
<keyword evidence="5" id="KW-0539">Nucleus</keyword>
<sequence>MEIFRPPRMYVSLCIGMKMTKPQKQKGKKFWQQKTDRLSYVGNNFSTETAKSTPLCKYFIGVLNKATGKMEVYDAEHIKMQPVLEAENSMGKQIQDATDPSTRTYREKVDALIEAFGTNRQKRALSSRKLNQVGSETLNKAMVKAAEEIIEYKGRTELVKEAIDTTKEELSSMFLPPCDPSADKPENVYKFDDLISPVEYEALESVSASFKNITSEELQQMTEKKEQTLFVLQELQDLKLTNDIDRQARVLWYLDTLIKFSQLKVAKRKGQFFKLQFPKLLIIIIQDLYSANSLLSALQYKGRQYSNNTVQYKRDRRALLLGAYNLGGNR</sequence>
<keyword evidence="4" id="KW-0804">Transcription</keyword>
<organism evidence="6 7">
    <name type="scientific">Staurois parvus</name>
    <dbReference type="NCBI Taxonomy" id="386267"/>
    <lineage>
        <taxon>Eukaryota</taxon>
        <taxon>Metazoa</taxon>
        <taxon>Chordata</taxon>
        <taxon>Craniata</taxon>
        <taxon>Vertebrata</taxon>
        <taxon>Euteleostomi</taxon>
        <taxon>Amphibia</taxon>
        <taxon>Batrachia</taxon>
        <taxon>Anura</taxon>
        <taxon>Neobatrachia</taxon>
        <taxon>Ranoidea</taxon>
        <taxon>Ranidae</taxon>
        <taxon>Staurois</taxon>
    </lineage>
</organism>
<keyword evidence="7" id="KW-1185">Reference proteome</keyword>
<dbReference type="InterPro" id="IPR009668">
    <property type="entry name" value="RNA_pol-assoc_fac_A49-like"/>
</dbReference>
<comment type="caution">
    <text evidence="6">The sequence shown here is derived from an EMBL/GenBank/DDBJ whole genome shotgun (WGS) entry which is preliminary data.</text>
</comment>
<dbReference type="Pfam" id="PF06870">
    <property type="entry name" value="RNA_pol_I_A49"/>
    <property type="match status" value="1"/>
</dbReference>
<evidence type="ECO:0000313" key="6">
    <source>
        <dbReference type="EMBL" id="CAI9534564.1"/>
    </source>
</evidence>
<reference evidence="6" key="1">
    <citation type="submission" date="2023-05" db="EMBL/GenBank/DDBJ databases">
        <authorList>
            <person name="Stuckert A."/>
        </authorList>
    </citation>
    <scope>NUCLEOTIDE SEQUENCE</scope>
</reference>
<evidence type="ECO:0000256" key="4">
    <source>
        <dbReference type="ARBA" id="ARBA00023163"/>
    </source>
</evidence>
<evidence type="ECO:0000256" key="2">
    <source>
        <dbReference type="ARBA" id="ARBA00009430"/>
    </source>
</evidence>